<reference evidence="2" key="1">
    <citation type="submission" date="2019-08" db="EMBL/GenBank/DDBJ databases">
        <title>The genome of the North American firefly Photinus pyralis.</title>
        <authorList>
            <consortium name="Photinus pyralis genome working group"/>
            <person name="Fallon T.R."/>
            <person name="Sander Lower S.E."/>
            <person name="Weng J.-K."/>
        </authorList>
    </citation>
    <scope>NUCLEOTIDE SEQUENCE</scope>
    <source>
        <strain evidence="2">TRF0915ILg1</strain>
        <tissue evidence="2">Whole body</tissue>
    </source>
</reference>
<dbReference type="EMBL" id="VTPC01004729">
    <property type="protein sequence ID" value="KAF2896815.1"/>
    <property type="molecule type" value="Genomic_DNA"/>
</dbReference>
<dbReference type="InterPro" id="IPR029526">
    <property type="entry name" value="PGBD"/>
</dbReference>
<gene>
    <name evidence="2" type="ORF">ILUMI_09360</name>
</gene>
<dbReference type="Proteomes" id="UP000801492">
    <property type="component" value="Unassembled WGS sequence"/>
</dbReference>
<sequence>MSEIKAFLGVLILSGYVGVSRRRLHCETERDMVIEAISRDKFEYILSNFHLADNNLNQFDKFAKVRPMLGYLNEKFRDKALYEKNHSVDETMVPYFGRHGCKQYIHGKAIRYGYKLWMGATKLGYINWFEPYQGFSTITNPSFSEFGVGAVVVLEYASKLQEKRTDKKFHLFFENLFTSISLTEKLDEKGYSATGTVRKNRLPGNNLLDSKALKKEKRGTFDVSKIVDQNVSVLKWNDNKQSSELPIRREDGGYAEEVKTRVSTSSVFNSY</sequence>
<accession>A0A8K0D9C4</accession>
<organism evidence="2 3">
    <name type="scientific">Ignelater luminosus</name>
    <name type="common">Cucubano</name>
    <name type="synonym">Pyrophorus luminosus</name>
    <dbReference type="NCBI Taxonomy" id="2038154"/>
    <lineage>
        <taxon>Eukaryota</taxon>
        <taxon>Metazoa</taxon>
        <taxon>Ecdysozoa</taxon>
        <taxon>Arthropoda</taxon>
        <taxon>Hexapoda</taxon>
        <taxon>Insecta</taxon>
        <taxon>Pterygota</taxon>
        <taxon>Neoptera</taxon>
        <taxon>Endopterygota</taxon>
        <taxon>Coleoptera</taxon>
        <taxon>Polyphaga</taxon>
        <taxon>Elateriformia</taxon>
        <taxon>Elateroidea</taxon>
        <taxon>Elateridae</taxon>
        <taxon>Agrypninae</taxon>
        <taxon>Pyrophorini</taxon>
        <taxon>Ignelater</taxon>
    </lineage>
</organism>
<name>A0A8K0D9C4_IGNLU</name>
<evidence type="ECO:0000313" key="2">
    <source>
        <dbReference type="EMBL" id="KAF2896815.1"/>
    </source>
</evidence>
<dbReference type="AlphaFoldDB" id="A0A8K0D9C4"/>
<comment type="caution">
    <text evidence="2">The sequence shown here is derived from an EMBL/GenBank/DDBJ whole genome shotgun (WGS) entry which is preliminary data.</text>
</comment>
<feature type="domain" description="PiggyBac transposable element-derived protein" evidence="1">
    <location>
        <begin position="2"/>
        <end position="242"/>
    </location>
</feature>
<proteinExistence type="predicted"/>
<dbReference type="InterPro" id="IPR052638">
    <property type="entry name" value="PiggyBac_TE-derived"/>
</dbReference>
<dbReference type="GO" id="GO:0043565">
    <property type="term" value="F:sequence-specific DNA binding"/>
    <property type="evidence" value="ECO:0007669"/>
    <property type="project" value="TreeGrafter"/>
</dbReference>
<dbReference type="PANTHER" id="PTHR47055:SF3">
    <property type="entry name" value="PHORBOL-ESTER_DAG-TYPE DOMAIN-CONTAINING PROTEIN"/>
    <property type="match status" value="1"/>
</dbReference>
<evidence type="ECO:0000259" key="1">
    <source>
        <dbReference type="Pfam" id="PF13843"/>
    </source>
</evidence>
<dbReference type="PANTHER" id="PTHR47055">
    <property type="entry name" value="DDE_TNP_1_7 DOMAIN-CONTAINING PROTEIN"/>
    <property type="match status" value="1"/>
</dbReference>
<dbReference type="Pfam" id="PF13843">
    <property type="entry name" value="DDE_Tnp_1_7"/>
    <property type="match status" value="1"/>
</dbReference>
<dbReference type="OrthoDB" id="10057240at2759"/>
<protein>
    <recommendedName>
        <fullName evidence="1">PiggyBac transposable element-derived protein domain-containing protein</fullName>
    </recommendedName>
</protein>
<keyword evidence="3" id="KW-1185">Reference proteome</keyword>
<evidence type="ECO:0000313" key="3">
    <source>
        <dbReference type="Proteomes" id="UP000801492"/>
    </source>
</evidence>